<dbReference type="KEGG" id="abp:AGABI1DRAFT95950"/>
<feature type="region of interest" description="Disordered" evidence="1">
    <location>
        <begin position="108"/>
        <end position="170"/>
    </location>
</feature>
<reference evidence="3" key="1">
    <citation type="journal article" date="2012" name="Proc. Natl. Acad. Sci. U.S.A.">
        <title>Genome sequence of the button mushroom Agaricus bisporus reveals mechanisms governing adaptation to a humic-rich ecological niche.</title>
        <authorList>
            <person name="Morin E."/>
            <person name="Kohler A."/>
            <person name="Baker A.R."/>
            <person name="Foulongne-Oriol M."/>
            <person name="Lombard V."/>
            <person name="Nagy L.G."/>
            <person name="Ohm R.A."/>
            <person name="Patyshakuliyeva A."/>
            <person name="Brun A."/>
            <person name="Aerts A.L."/>
            <person name="Bailey A.M."/>
            <person name="Billette C."/>
            <person name="Coutinho P.M."/>
            <person name="Deakin G."/>
            <person name="Doddapaneni H."/>
            <person name="Floudas D."/>
            <person name="Grimwood J."/>
            <person name="Hilden K."/>
            <person name="Kuees U."/>
            <person name="LaButti K.M."/>
            <person name="Lapidus A."/>
            <person name="Lindquist E.A."/>
            <person name="Lucas S.M."/>
            <person name="Murat C."/>
            <person name="Riley R.W."/>
            <person name="Salamov A.A."/>
            <person name="Schmutz J."/>
            <person name="Subramanian V."/>
            <person name="Woesten H.A.B."/>
            <person name="Xu J."/>
            <person name="Eastwood D.C."/>
            <person name="Foster G.D."/>
            <person name="Sonnenberg A.S."/>
            <person name="Cullen D."/>
            <person name="de Vries R.P."/>
            <person name="Lundell T."/>
            <person name="Hibbett D.S."/>
            <person name="Henrissat B."/>
            <person name="Burton K.S."/>
            <person name="Kerrigan R.W."/>
            <person name="Challen M.P."/>
            <person name="Grigoriev I.V."/>
            <person name="Martin F."/>
        </authorList>
    </citation>
    <scope>NUCLEOTIDE SEQUENCE [LARGE SCALE GENOMIC DNA]</scope>
    <source>
        <strain evidence="3">JB137-S8 / ATCC MYA-4627 / FGSC 10392</strain>
    </source>
</reference>
<organism evidence="2 3">
    <name type="scientific">Agaricus bisporus var. burnettii (strain JB137-S8 / ATCC MYA-4627 / FGSC 10392)</name>
    <name type="common">White button mushroom</name>
    <dbReference type="NCBI Taxonomy" id="597362"/>
    <lineage>
        <taxon>Eukaryota</taxon>
        <taxon>Fungi</taxon>
        <taxon>Dikarya</taxon>
        <taxon>Basidiomycota</taxon>
        <taxon>Agaricomycotina</taxon>
        <taxon>Agaricomycetes</taxon>
        <taxon>Agaricomycetidae</taxon>
        <taxon>Agaricales</taxon>
        <taxon>Agaricineae</taxon>
        <taxon>Agaricaceae</taxon>
        <taxon>Agaricus</taxon>
    </lineage>
</organism>
<feature type="region of interest" description="Disordered" evidence="1">
    <location>
        <begin position="72"/>
        <end position="94"/>
    </location>
</feature>
<dbReference type="HOGENOM" id="CLU_988834_0_0_1"/>
<keyword evidence="3" id="KW-1185">Reference proteome</keyword>
<evidence type="ECO:0000313" key="3">
    <source>
        <dbReference type="Proteomes" id="UP000008493"/>
    </source>
</evidence>
<dbReference type="RefSeq" id="XP_007335381.1">
    <property type="nucleotide sequence ID" value="XM_007335319.1"/>
</dbReference>
<gene>
    <name evidence="2" type="ORF">AGABI1DRAFT_95950</name>
</gene>
<accession>K5WFD5</accession>
<name>K5WFD5_AGABU</name>
<evidence type="ECO:0000256" key="1">
    <source>
        <dbReference type="SAM" id="MobiDB-lite"/>
    </source>
</evidence>
<dbReference type="Proteomes" id="UP000008493">
    <property type="component" value="Unassembled WGS sequence"/>
</dbReference>
<feature type="compositionally biased region" description="Pro residues" evidence="1">
    <location>
        <begin position="113"/>
        <end position="143"/>
    </location>
</feature>
<dbReference type="InParanoid" id="K5WFD5"/>
<dbReference type="EMBL" id="JH971779">
    <property type="protein sequence ID" value="EKM73981.1"/>
    <property type="molecule type" value="Genomic_DNA"/>
</dbReference>
<sequence length="282" mass="30049">SFSYSCDVGTISASARSMSVVSFAAISSSPASIKFLLFSLGDPRDVTVDFATLNAPASIERVLRLEAELRTEPVGDGGRDGRAGRSSTPKSQKGRWWYKIKKECGIGAAPPAVKTPPRPSLPPHVPTPSLPVPTRPPSPPRAPSPSASVLSSKRPISPGSSSSGPSVAAVSVCGSEDSSMALDYEAVTPRPGSPNEPLDNAQIVENLHETIDNLFNVISLFSKSQWKEELLKDSPGLMDNELEDIHNHFLHNMKHTAHLVRPFLPAVEAPAVRVSKQSTLGC</sequence>
<feature type="non-terminal residue" evidence="2">
    <location>
        <position position="282"/>
    </location>
</feature>
<proteinExistence type="predicted"/>
<dbReference type="AlphaFoldDB" id="K5WFD5"/>
<feature type="compositionally biased region" description="Basic and acidic residues" evidence="1">
    <location>
        <begin position="72"/>
        <end position="83"/>
    </location>
</feature>
<protein>
    <submittedName>
        <fullName evidence="2">Uncharacterized protein</fullName>
    </submittedName>
</protein>
<evidence type="ECO:0000313" key="2">
    <source>
        <dbReference type="EMBL" id="EKM73981.1"/>
    </source>
</evidence>
<feature type="compositionally biased region" description="Low complexity" evidence="1">
    <location>
        <begin position="144"/>
        <end position="170"/>
    </location>
</feature>
<dbReference type="GeneID" id="18832769"/>